<feature type="coiled-coil region" evidence="12">
    <location>
        <begin position="739"/>
        <end position="922"/>
    </location>
</feature>
<evidence type="ECO:0000256" key="10">
    <source>
        <dbReference type="ARBA" id="ARBA00023204"/>
    </source>
</evidence>
<dbReference type="OrthoDB" id="10072614at2759"/>
<keyword evidence="9" id="KW-0233">DNA recombination</keyword>
<dbReference type="Pfam" id="PF02463">
    <property type="entry name" value="SMC_N"/>
    <property type="match status" value="1"/>
</dbReference>
<evidence type="ECO:0000256" key="8">
    <source>
        <dbReference type="ARBA" id="ARBA00023054"/>
    </source>
</evidence>
<evidence type="ECO:0000256" key="2">
    <source>
        <dbReference type="ARBA" id="ARBA00004286"/>
    </source>
</evidence>
<feature type="region of interest" description="Disordered" evidence="13">
    <location>
        <begin position="1"/>
        <end position="77"/>
    </location>
</feature>
<dbReference type="Gene3D" id="3.40.50.300">
    <property type="entry name" value="P-loop containing nucleotide triphosphate hydrolases"/>
    <property type="match status" value="2"/>
</dbReference>
<keyword evidence="6" id="KW-0227">DNA damage</keyword>
<organism evidence="15 16">
    <name type="scientific">Pseudozyma flocculosa</name>
    <dbReference type="NCBI Taxonomy" id="84751"/>
    <lineage>
        <taxon>Eukaryota</taxon>
        <taxon>Fungi</taxon>
        <taxon>Dikarya</taxon>
        <taxon>Basidiomycota</taxon>
        <taxon>Ustilaginomycotina</taxon>
        <taxon>Ustilaginomycetes</taxon>
        <taxon>Ustilaginales</taxon>
        <taxon>Ustilaginaceae</taxon>
        <taxon>Pseudozyma</taxon>
    </lineage>
</organism>
<keyword evidence="10" id="KW-0234">DNA repair</keyword>
<keyword evidence="5" id="KW-0547">Nucleotide-binding</keyword>
<dbReference type="GO" id="GO:0000724">
    <property type="term" value="P:double-strand break repair via homologous recombination"/>
    <property type="evidence" value="ECO:0007669"/>
    <property type="project" value="TreeGrafter"/>
</dbReference>
<comment type="subcellular location">
    <subcellularLocation>
        <location evidence="2">Chromosome</location>
    </subcellularLocation>
    <subcellularLocation>
        <location evidence="1">Nucleus</location>
    </subcellularLocation>
</comment>
<comment type="similarity">
    <text evidence="3">Belongs to the SMC family. SMC6 subfamily.</text>
</comment>
<evidence type="ECO:0000259" key="14">
    <source>
        <dbReference type="Pfam" id="PF02463"/>
    </source>
</evidence>
<gene>
    <name evidence="15" type="ORF">PSFLO_07043</name>
</gene>
<dbReference type="InterPro" id="IPR003395">
    <property type="entry name" value="RecF/RecN/SMC_N"/>
</dbReference>
<evidence type="ECO:0000313" key="15">
    <source>
        <dbReference type="EMBL" id="SPO41561.1"/>
    </source>
</evidence>
<feature type="region of interest" description="Disordered" evidence="13">
    <location>
        <begin position="950"/>
        <end position="986"/>
    </location>
</feature>
<feature type="coiled-coil region" evidence="12">
    <location>
        <begin position="320"/>
        <end position="414"/>
    </location>
</feature>
<feature type="coiled-coil region" evidence="12">
    <location>
        <begin position="450"/>
        <end position="523"/>
    </location>
</feature>
<reference evidence="15 16" key="1">
    <citation type="submission" date="2018-03" db="EMBL/GenBank/DDBJ databases">
        <authorList>
            <person name="Guldener U."/>
        </authorList>
    </citation>
    <scope>NUCLEOTIDE SEQUENCE [LARGE SCALE GENOMIC DNA]</scope>
    <source>
        <strain evidence="15 16">DAOM196992</strain>
    </source>
</reference>
<dbReference type="Proteomes" id="UP000323386">
    <property type="component" value="Unassembled WGS sequence"/>
</dbReference>
<evidence type="ECO:0000256" key="3">
    <source>
        <dbReference type="ARBA" id="ARBA00006793"/>
    </source>
</evidence>
<evidence type="ECO:0000256" key="6">
    <source>
        <dbReference type="ARBA" id="ARBA00022763"/>
    </source>
</evidence>
<dbReference type="SUPFAM" id="SSF52540">
    <property type="entry name" value="P-loop containing nucleoside triphosphate hydrolases"/>
    <property type="match status" value="2"/>
</dbReference>
<evidence type="ECO:0000313" key="16">
    <source>
        <dbReference type="Proteomes" id="UP000323386"/>
    </source>
</evidence>
<evidence type="ECO:0000256" key="4">
    <source>
        <dbReference type="ARBA" id="ARBA00022454"/>
    </source>
</evidence>
<keyword evidence="11" id="KW-0539">Nucleus</keyword>
<name>A0A5C3FDL9_9BASI</name>
<dbReference type="EMBL" id="OOIP01000028">
    <property type="protein sequence ID" value="SPO41561.1"/>
    <property type="molecule type" value="Genomic_DNA"/>
</dbReference>
<evidence type="ECO:0000256" key="13">
    <source>
        <dbReference type="SAM" id="MobiDB-lite"/>
    </source>
</evidence>
<keyword evidence="4" id="KW-0158">Chromosome</keyword>
<feature type="region of interest" description="Disordered" evidence="13">
    <location>
        <begin position="1050"/>
        <end position="1070"/>
    </location>
</feature>
<evidence type="ECO:0000256" key="7">
    <source>
        <dbReference type="ARBA" id="ARBA00022840"/>
    </source>
</evidence>
<evidence type="ECO:0000256" key="12">
    <source>
        <dbReference type="SAM" id="Coils"/>
    </source>
</evidence>
<dbReference type="AlphaFoldDB" id="A0A5C3FDL9"/>
<evidence type="ECO:0000256" key="1">
    <source>
        <dbReference type="ARBA" id="ARBA00004123"/>
    </source>
</evidence>
<dbReference type="GO" id="GO:0035861">
    <property type="term" value="C:site of double-strand break"/>
    <property type="evidence" value="ECO:0007669"/>
    <property type="project" value="TreeGrafter"/>
</dbReference>
<feature type="domain" description="RecF/RecN/SMC N-terminal" evidence="14">
    <location>
        <begin position="132"/>
        <end position="1129"/>
    </location>
</feature>
<dbReference type="InterPro" id="IPR027417">
    <property type="entry name" value="P-loop_NTPase"/>
</dbReference>
<evidence type="ECO:0000256" key="9">
    <source>
        <dbReference type="ARBA" id="ARBA00023172"/>
    </source>
</evidence>
<dbReference type="GO" id="GO:0003697">
    <property type="term" value="F:single-stranded DNA binding"/>
    <property type="evidence" value="ECO:0007669"/>
    <property type="project" value="TreeGrafter"/>
</dbReference>
<dbReference type="GO" id="GO:0005524">
    <property type="term" value="F:ATP binding"/>
    <property type="evidence" value="ECO:0007669"/>
    <property type="project" value="UniProtKB-KW"/>
</dbReference>
<evidence type="ECO:0000256" key="5">
    <source>
        <dbReference type="ARBA" id="ARBA00022741"/>
    </source>
</evidence>
<dbReference type="GO" id="GO:0030915">
    <property type="term" value="C:Smc5-Smc6 complex"/>
    <property type="evidence" value="ECO:0007669"/>
    <property type="project" value="TreeGrafter"/>
</dbReference>
<feature type="compositionally biased region" description="Basic and acidic residues" evidence="13">
    <location>
        <begin position="971"/>
        <end position="986"/>
    </location>
</feature>
<feature type="compositionally biased region" description="Basic and acidic residues" evidence="13">
    <location>
        <begin position="950"/>
        <end position="962"/>
    </location>
</feature>
<protein>
    <submittedName>
        <fullName evidence="15">Related to DNA repair protein rad18</fullName>
    </submittedName>
</protein>
<sequence length="1218" mass="137935">MSILGKRVSDSGAEAHASAASKRARSSHVPTAAYSGDDDDGQQAHEDEAGEERLDLLSQLTADASQRGGRSASAIVAERGNDRDVQIALAALARAEQEPQTADEEQERLDMEAFEREDQEAHSMSELKAGAIERVELTNFMCHENFAIDLGPRLNIVIGQNGSGKSAILTAMTIALGAKASSTNRASNLRTLVKHGSAQATVRITLSNAGDEAFKPHLYGNRIIIERRIKAEGPATWKLQDRSGKTVETTSAELHAICDQFSLQMDNPINVLTQDNARQFLGTNDPKKLYTLYFDGTQLSTLSKEVEIIKVNLTKMATQLAQQARARDRLKDNLKEAERQWDRVQAARGYQTKIDDLKNEMAWALVAESKESLEQAMIKIDKAREDRDKYASALSKTEEELDQVGDQITSLEAEEQQRAEKQAPLLQEGKELKQRIAAKRMEQEAERQKEKELARQQRFLRGEIDELQAKIDVEADKLNIDGRRRRDVLEERQLELKDRLKEIEDERVRVQREADELEKQRVNVHGPLRRAEADRDQMRQRFEMFDGHLRSLQGNQHESVIAFGGVNVPKLLQQIDRDRNWRVKPVGPLGRHLKVKDMKWAPVLESVIGNTLNAFFVTCHQDRSRLERYIRQLSLHKTMVLTGSDELFDFSQGEPSPEVLTILRVLEFDNEVVKRQLVTQVRIERSALVETRRDGDQLMRRRPHNVQNCYSGDLYQIRGGDVGSASIALNKYDGVPRFSQSQKDQIARVQHDRKEAEAQLLRALEELEKLVAERSKLDRQIDEMRKKVLPGLNRQADMHRRDIERIDAELAEAESVNLRAFTESKQESERAMADNVDLFKAVQASKQAIEDELRALEEQLEGIRSKLEGFKRATSTLSERMLKATERRVKLVNNQDYFRKKVEAAEAKLEEAKAEEAERASELDAIVAEAQQLSEEVETDRSADEISREIDATREMQRRSSREAGISLEQAQRELEEAKERRDKGEEQYRLMTSLHAILQRASLKRWDKINEFKRSTASRTKHLFTKHLQKRGYSGSLHFDHGAKTLGMSIRTNDRGRGSKMGDPKALSGGEKSYTTTSLLLSLWQAIKSPIRCLDEFDVFMDTFNRKIALDLLMGETMAYRNVQYVLITPLELPGNVNVDQDGVMVHKLAEPERGESMPSVAPDAAGMGTGTWTRAYMDGHNGPCIACSPAPAPGSFVLSSHVMVPMFTQQQQQQQQ</sequence>
<feature type="compositionally biased region" description="Basic and acidic residues" evidence="13">
    <location>
        <begin position="42"/>
        <end position="55"/>
    </location>
</feature>
<keyword evidence="16" id="KW-1185">Reference proteome</keyword>
<dbReference type="PANTHER" id="PTHR19306">
    <property type="entry name" value="STRUCTURAL MAINTENANCE OF CHROMOSOMES 5,6 SMC5, SMC6"/>
    <property type="match status" value="1"/>
</dbReference>
<dbReference type="GO" id="GO:0005634">
    <property type="term" value="C:nucleus"/>
    <property type="evidence" value="ECO:0007669"/>
    <property type="project" value="UniProtKB-SubCell"/>
</dbReference>
<accession>A0A5C3FDL9</accession>
<feature type="compositionally biased region" description="Basic and acidic residues" evidence="13">
    <location>
        <begin position="1053"/>
        <end position="1064"/>
    </location>
</feature>
<keyword evidence="7" id="KW-0067">ATP-binding</keyword>
<keyword evidence="8 12" id="KW-0175">Coiled coil</keyword>
<feature type="compositionally biased region" description="Low complexity" evidence="13">
    <location>
        <begin position="10"/>
        <end position="21"/>
    </location>
</feature>
<dbReference type="GO" id="GO:0003684">
    <property type="term" value="F:damaged DNA binding"/>
    <property type="evidence" value="ECO:0007669"/>
    <property type="project" value="TreeGrafter"/>
</dbReference>
<proteinExistence type="inferred from homology"/>
<dbReference type="PANTHER" id="PTHR19306:SF6">
    <property type="entry name" value="STRUCTURAL MAINTENANCE OF CHROMOSOMES PROTEIN 6"/>
    <property type="match status" value="1"/>
</dbReference>
<evidence type="ECO:0000256" key="11">
    <source>
        <dbReference type="ARBA" id="ARBA00023242"/>
    </source>
</evidence>